<dbReference type="FunFam" id="3.90.70.10:FF:000005">
    <property type="entry name" value="Ubiquitin carboxyl-terminal hydrolase 7"/>
    <property type="match status" value="1"/>
</dbReference>
<dbReference type="Gene3D" id="3.90.70.10">
    <property type="entry name" value="Cysteine proteinases"/>
    <property type="match status" value="1"/>
</dbReference>
<comment type="subcellular location">
    <subcellularLocation>
        <location evidence="2">Nucleus</location>
    </subcellularLocation>
</comment>
<organism evidence="15 16">
    <name type="scientific">Cichlidogyrus casuarinus</name>
    <dbReference type="NCBI Taxonomy" id="1844966"/>
    <lineage>
        <taxon>Eukaryota</taxon>
        <taxon>Metazoa</taxon>
        <taxon>Spiralia</taxon>
        <taxon>Lophotrochozoa</taxon>
        <taxon>Platyhelminthes</taxon>
        <taxon>Monogenea</taxon>
        <taxon>Monopisthocotylea</taxon>
        <taxon>Dactylogyridea</taxon>
        <taxon>Ancyrocephalidae</taxon>
        <taxon>Cichlidogyrus</taxon>
    </lineage>
</organism>
<dbReference type="Proteomes" id="UP001626550">
    <property type="component" value="Unassembled WGS sequence"/>
</dbReference>
<dbReference type="Pfam" id="PF12436">
    <property type="entry name" value="USP7_ICP0_bdg"/>
    <property type="match status" value="1"/>
</dbReference>
<dbReference type="SMART" id="SM00061">
    <property type="entry name" value="MATH"/>
    <property type="match status" value="1"/>
</dbReference>
<evidence type="ECO:0000256" key="2">
    <source>
        <dbReference type="ARBA" id="ARBA00004123"/>
    </source>
</evidence>
<dbReference type="CDD" id="cd02659">
    <property type="entry name" value="peptidase_C19C"/>
    <property type="match status" value="1"/>
</dbReference>
<dbReference type="GO" id="GO:0006508">
    <property type="term" value="P:proteolysis"/>
    <property type="evidence" value="ECO:0007669"/>
    <property type="project" value="UniProtKB-KW"/>
</dbReference>
<gene>
    <name evidence="15" type="primary">USP7_1</name>
    <name evidence="15" type="ORF">Ciccas_002961</name>
</gene>
<accession>A0ABD2QFQ5</accession>
<dbReference type="InterPro" id="IPR018200">
    <property type="entry name" value="USP_CS"/>
</dbReference>
<evidence type="ECO:0000313" key="15">
    <source>
        <dbReference type="EMBL" id="KAL3318378.1"/>
    </source>
</evidence>
<comment type="similarity">
    <text evidence="3">Belongs to the peptidase C19 family.</text>
</comment>
<dbReference type="Gene3D" id="2.60.210.10">
    <property type="entry name" value="Apoptosis, Tumor Necrosis Factor Receptor Associated Protein 2, Chain A"/>
    <property type="match status" value="1"/>
</dbReference>
<comment type="caution">
    <text evidence="15">The sequence shown here is derived from an EMBL/GenBank/DDBJ whole genome shotgun (WGS) entry which is preliminary data.</text>
</comment>
<dbReference type="InterPro" id="IPR008974">
    <property type="entry name" value="TRAF-like"/>
</dbReference>
<dbReference type="InterPro" id="IPR002083">
    <property type="entry name" value="MATH/TRAF_dom"/>
</dbReference>
<evidence type="ECO:0000259" key="14">
    <source>
        <dbReference type="PROSITE" id="PS50235"/>
    </source>
</evidence>
<keyword evidence="6" id="KW-0645">Protease</keyword>
<dbReference type="PANTHER" id="PTHR24006">
    <property type="entry name" value="UBIQUITIN CARBOXYL-TERMINAL HYDROLASE"/>
    <property type="match status" value="1"/>
</dbReference>
<dbReference type="Pfam" id="PF22486">
    <property type="entry name" value="MATH_2"/>
    <property type="match status" value="1"/>
</dbReference>
<evidence type="ECO:0000256" key="6">
    <source>
        <dbReference type="ARBA" id="ARBA00022670"/>
    </source>
</evidence>
<evidence type="ECO:0000259" key="13">
    <source>
        <dbReference type="PROSITE" id="PS50144"/>
    </source>
</evidence>
<evidence type="ECO:0000256" key="4">
    <source>
        <dbReference type="ARBA" id="ARBA00012759"/>
    </source>
</evidence>
<dbReference type="InterPro" id="IPR024729">
    <property type="entry name" value="USP7_ICP0-binding_dom"/>
</dbReference>
<dbReference type="Gene3D" id="3.10.20.90">
    <property type="entry name" value="Phosphatidylinositol 3-kinase Catalytic Subunit, Chain A, domain 1"/>
    <property type="match status" value="2"/>
</dbReference>
<dbReference type="EMBL" id="JBJKFK010000251">
    <property type="protein sequence ID" value="KAL3318378.1"/>
    <property type="molecule type" value="Genomic_DNA"/>
</dbReference>
<dbReference type="GO" id="GO:0004843">
    <property type="term" value="F:cysteine-type deubiquitinase activity"/>
    <property type="evidence" value="ECO:0007669"/>
    <property type="project" value="UniProtKB-EC"/>
</dbReference>
<keyword evidence="7" id="KW-0833">Ubl conjugation pathway</keyword>
<dbReference type="InterPro" id="IPR001394">
    <property type="entry name" value="Peptidase_C19_UCH"/>
</dbReference>
<dbReference type="Pfam" id="PF14533">
    <property type="entry name" value="USP7_C2"/>
    <property type="match status" value="1"/>
</dbReference>
<keyword evidence="16" id="KW-1185">Reference proteome</keyword>
<protein>
    <recommendedName>
        <fullName evidence="5">Ubiquitin carboxyl-terminal hydrolase 7</fullName>
        <ecNumber evidence="4">3.4.19.12</ecNumber>
    </recommendedName>
    <alternativeName>
        <fullName evidence="12">Ubiquitin thioesterase 7</fullName>
    </alternativeName>
    <alternativeName>
        <fullName evidence="11">Ubiquitin-specific-processing protease 7</fullName>
    </alternativeName>
</protein>
<dbReference type="GO" id="GO:0005634">
    <property type="term" value="C:nucleus"/>
    <property type="evidence" value="ECO:0007669"/>
    <property type="project" value="UniProtKB-SubCell"/>
</dbReference>
<feature type="domain" description="MATH" evidence="13">
    <location>
        <begin position="64"/>
        <end position="190"/>
    </location>
</feature>
<dbReference type="PROSITE" id="PS50144">
    <property type="entry name" value="MATH"/>
    <property type="match status" value="1"/>
</dbReference>
<dbReference type="PROSITE" id="PS00972">
    <property type="entry name" value="USP_1"/>
    <property type="match status" value="1"/>
</dbReference>
<evidence type="ECO:0000313" key="16">
    <source>
        <dbReference type="Proteomes" id="UP001626550"/>
    </source>
</evidence>
<dbReference type="SUPFAM" id="SSF54001">
    <property type="entry name" value="Cysteine proteinases"/>
    <property type="match status" value="1"/>
</dbReference>
<keyword evidence="8 15" id="KW-0378">Hydrolase</keyword>
<dbReference type="InterPro" id="IPR050164">
    <property type="entry name" value="Peptidase_C19"/>
</dbReference>
<dbReference type="PANTHER" id="PTHR24006:SF644">
    <property type="entry name" value="UBIQUITIN CARBOXYL-TERMINAL HYDROLASE 7"/>
    <property type="match status" value="1"/>
</dbReference>
<dbReference type="PROSITE" id="PS50235">
    <property type="entry name" value="USP_3"/>
    <property type="match status" value="1"/>
</dbReference>
<feature type="domain" description="USP" evidence="14">
    <location>
        <begin position="209"/>
        <end position="513"/>
    </location>
</feature>
<evidence type="ECO:0000256" key="5">
    <source>
        <dbReference type="ARBA" id="ARBA00021393"/>
    </source>
</evidence>
<evidence type="ECO:0000256" key="11">
    <source>
        <dbReference type="ARBA" id="ARBA00031500"/>
    </source>
</evidence>
<evidence type="ECO:0000256" key="8">
    <source>
        <dbReference type="ARBA" id="ARBA00022801"/>
    </source>
</evidence>
<evidence type="ECO:0000256" key="7">
    <source>
        <dbReference type="ARBA" id="ARBA00022786"/>
    </source>
</evidence>
<evidence type="ECO:0000256" key="3">
    <source>
        <dbReference type="ARBA" id="ARBA00009085"/>
    </source>
</evidence>
<sequence>MFNKNKDIIAIGSPEPEDSVEAMDVEVVATTLNETENKNNSQFGYDLDSEEFEQYSESDESRPCGTIEYRFDNVSRFKTRVADSSRNLSEPVKIRCLPWKILLLFNKDDLGIFVQCNGDNESNTWNCSAKARIDLVRQNHDDGNKTNTISHVFTSKENDWGYRSFLKLEELFNPQNGYVHNDCIIVRAHIEAEAPHGADWDSKKHTGFVGLKNQGATCYLNSLLQTLYFTNKLRKAVFLMPTESDDSQTSVPLALQRVLYELMFSETAVGTKKLTRSFGWATLDSFMQHDAQELCRVLLDNLENKMKGTSVEDVIPGLFCGKMLSYIRCKHVDYESKREENFYDIQLKVKGNGNVYEAFNEYVAVETLDNENKYDAGSHGLQAAEKGVKFIKFPPVLYLQLMRFQYDYQTDMNVKINDKFEFPYMLDLEDFLYQKDPCTDAKYFLHAVLVHSGDNHGGHYVVFLNPRGDHNWYEFDDDVVSRCERKAAIKQNYGSNDNMRSSSNAYMLVYIANSAKDEVLCPVEEQDIPDYLLERFREETRIEKLKSEEKKNAHRYTMVHLLLEEDFHGYEGPGLFISQRVNPRSIRVCKEANHEKFQAEVAEALNRPPNSIKLWKVMRKKEDSYRLVALDSAQSQLFRLHDEQLQATFFVQFMQPSQLVDTIPDNRMLLFFKYFDQAAFELRYLGLLYESGQANFEQLRPQINLMIGLEEADNSPILLLRHETNDQISQIRSLEGAICKAVTNGEVIILALLQPPHTAESLSDLIGEETGHDALQVLNPCDGLNTNGASAAAFKQLQENWGHCDVFRLRRCLLAAQMEERLRQEAPDKVEAARMTIKHYIEEFPQYVEVLLVDRNRAMDPGILITVKQQIDYWDFARSVARLLGVDAHHLQFFRSTSGSGQFVQAASPQIHDEAAGNDSTGTPSPGSAMTSLISAQMLAARASGFHSSNAQNTTLLASAASQGLAREPPGPAIGSSSTSMQKHLIPIDTTSSMTKIHNMAHPQYQQSHQIVNYGNNSTTQALLNGEKMPFPISRFNGMCTSQSNSLGSHNILPPRRVYYSHLSISIEEQETMRQIKCIFIGPKLTDSLDLTLCVPQNGTVNDLLNEARFTVPSSMSLQAQDAGIAAPCLGELRLLEVQSCKTVRVLPGEMSLKNVQMAPGTMSSHRYYPVTGMNSVSSVYRIEEVPADEQDLEQDQRVIWVAHVEPESQKCFGTPFSIPIKLGESFSAIKERMRKRLDVTEKEFEKWKLIYSNQHQFSYLPPNQDISVVLTLFQTNDNTQPLLLIEHKPAKRPRYAPSQKPIKIHN</sequence>
<reference evidence="15 16" key="1">
    <citation type="submission" date="2024-11" db="EMBL/GenBank/DDBJ databases">
        <title>Adaptive evolution of stress response genes in parasites aligns with host niche diversity.</title>
        <authorList>
            <person name="Hahn C."/>
            <person name="Resl P."/>
        </authorList>
    </citation>
    <scope>NUCLEOTIDE SEQUENCE [LARGE SCALE GENOMIC DNA]</scope>
    <source>
        <strain evidence="15">EGGRZ-B1_66</strain>
        <tissue evidence="15">Body</tissue>
    </source>
</reference>
<comment type="catalytic activity">
    <reaction evidence="1">
        <text>Thiol-dependent hydrolysis of ester, thioester, amide, peptide and isopeptide bonds formed by the C-terminal Gly of ubiquitin (a 76-residue protein attached to proteins as an intracellular targeting signal).</text>
        <dbReference type="EC" id="3.4.19.12"/>
    </reaction>
</comment>
<evidence type="ECO:0000256" key="10">
    <source>
        <dbReference type="ARBA" id="ARBA00023242"/>
    </source>
</evidence>
<dbReference type="PROSITE" id="PS00973">
    <property type="entry name" value="USP_2"/>
    <property type="match status" value="1"/>
</dbReference>
<evidence type="ECO:0000256" key="12">
    <source>
        <dbReference type="ARBA" id="ARBA00031508"/>
    </source>
</evidence>
<dbReference type="EC" id="3.4.19.12" evidence="4"/>
<dbReference type="InterPro" id="IPR038765">
    <property type="entry name" value="Papain-like_cys_pep_sf"/>
</dbReference>
<dbReference type="InterPro" id="IPR029346">
    <property type="entry name" value="USP_C"/>
</dbReference>
<keyword evidence="9" id="KW-0788">Thiol protease</keyword>
<evidence type="ECO:0000256" key="1">
    <source>
        <dbReference type="ARBA" id="ARBA00000707"/>
    </source>
</evidence>
<dbReference type="InterPro" id="IPR028889">
    <property type="entry name" value="USP"/>
</dbReference>
<dbReference type="Pfam" id="PF00443">
    <property type="entry name" value="UCH"/>
    <property type="match status" value="1"/>
</dbReference>
<keyword evidence="10" id="KW-0539">Nucleus</keyword>
<evidence type="ECO:0000256" key="9">
    <source>
        <dbReference type="ARBA" id="ARBA00022807"/>
    </source>
</evidence>
<name>A0ABD2QFQ5_9PLAT</name>
<dbReference type="SUPFAM" id="SSF49599">
    <property type="entry name" value="TRAF domain-like"/>
    <property type="match status" value="1"/>
</dbReference>
<proteinExistence type="inferred from homology"/>